<feature type="domain" description="Luciferase-like" evidence="5">
    <location>
        <begin position="3"/>
        <end position="256"/>
    </location>
</feature>
<dbReference type="InterPro" id="IPR036661">
    <property type="entry name" value="Luciferase-like_sf"/>
</dbReference>
<keyword evidence="2" id="KW-0288">FMN</keyword>
<dbReference type="GO" id="GO:0008726">
    <property type="term" value="F:alkanesulfonate monooxygenase activity"/>
    <property type="evidence" value="ECO:0007669"/>
    <property type="project" value="TreeGrafter"/>
</dbReference>
<organism evidence="6 7">
    <name type="scientific">Beutenbergia cavernae (strain ATCC BAA-8 / DSM 12333 / CCUG 43141 / JCM 11478 / NBRC 16432 / NCIMB 13614 / HKI 0122)</name>
    <dbReference type="NCBI Taxonomy" id="471853"/>
    <lineage>
        <taxon>Bacteria</taxon>
        <taxon>Bacillati</taxon>
        <taxon>Actinomycetota</taxon>
        <taxon>Actinomycetes</taxon>
        <taxon>Micrococcales</taxon>
        <taxon>Beutenbergiaceae</taxon>
        <taxon>Beutenbergia</taxon>
    </lineage>
</organism>
<sequence length="293" mass="31429">MRISISTTNYSWPGGPSTFARHLAEIGRRADDAGFHTVWVPDHLIQADPNAGADERDMLEAYTTLGYLAACTERVHLGTAVTAATFRAPALLVKAVTTLDTLSGGRAWLGIGAGYHEAEARDMGLSMPAVAERFERLEETLQLADRMWSGDESAFEGRHYHLQHPVGVPLPLRRPRVLIGGTGPRRTLRLVARYADACNVFDVPDGGATVRENLAVLRGHCDDVGRPYAEIETTLATRLSPGDTSDDVARRCAAAAALGIDHATFVVGGPWSAEALEVLAGVVPRVAEVTAAR</sequence>
<reference evidence="6 7" key="1">
    <citation type="journal article" date="2009" name="Stand. Genomic Sci.">
        <title>Complete genome sequence of Beutenbergia cavernae type strain (HKI 0122).</title>
        <authorList>
            <person name="Land M."/>
            <person name="Pukall R."/>
            <person name="Abt B."/>
            <person name="Goker M."/>
            <person name="Rohde M."/>
            <person name="Glavina Del Rio T."/>
            <person name="Tice H."/>
            <person name="Copeland A."/>
            <person name="Cheng J.F."/>
            <person name="Lucas S."/>
            <person name="Chen F."/>
            <person name="Nolan M."/>
            <person name="Bruce D."/>
            <person name="Goodwin L."/>
            <person name="Pitluck S."/>
            <person name="Ivanova N."/>
            <person name="Mavromatis K."/>
            <person name="Ovchinnikova G."/>
            <person name="Pati A."/>
            <person name="Chen A."/>
            <person name="Palaniappan K."/>
            <person name="Hauser L."/>
            <person name="Chang Y.J."/>
            <person name="Jefferies C.C."/>
            <person name="Saunders E."/>
            <person name="Brettin T."/>
            <person name="Detter J.C."/>
            <person name="Han C."/>
            <person name="Chain P."/>
            <person name="Bristow J."/>
            <person name="Eisen J.A."/>
            <person name="Markowitz V."/>
            <person name="Hugenholtz P."/>
            <person name="Kyrpides N.C."/>
            <person name="Klenk H.P."/>
            <person name="Lapidus A."/>
        </authorList>
    </citation>
    <scope>NUCLEOTIDE SEQUENCE [LARGE SCALE GENOMIC DNA]</scope>
    <source>
        <strain evidence="7">ATCC BAA-8 / DSM 12333 / NBRC 16432</strain>
    </source>
</reference>
<gene>
    <name evidence="6" type="ordered locus">Bcav_1419</name>
</gene>
<keyword evidence="3" id="KW-0560">Oxidoreductase</keyword>
<evidence type="ECO:0000313" key="7">
    <source>
        <dbReference type="Proteomes" id="UP000007962"/>
    </source>
</evidence>
<evidence type="ECO:0000313" key="6">
    <source>
        <dbReference type="EMBL" id="ACQ79677.1"/>
    </source>
</evidence>
<accession>C5C2J1</accession>
<dbReference type="KEGG" id="bcv:Bcav_1419"/>
<dbReference type="eggNOG" id="COG2141">
    <property type="taxonomic scope" value="Bacteria"/>
</dbReference>
<dbReference type="SUPFAM" id="SSF51679">
    <property type="entry name" value="Bacterial luciferase-like"/>
    <property type="match status" value="1"/>
</dbReference>
<dbReference type="PANTHER" id="PTHR42847">
    <property type="entry name" value="ALKANESULFONATE MONOOXYGENASE"/>
    <property type="match status" value="1"/>
</dbReference>
<dbReference type="RefSeq" id="WP_015881917.1">
    <property type="nucleotide sequence ID" value="NC_012669.1"/>
</dbReference>
<dbReference type="GO" id="GO:0046306">
    <property type="term" value="P:alkanesulfonate catabolic process"/>
    <property type="evidence" value="ECO:0007669"/>
    <property type="project" value="TreeGrafter"/>
</dbReference>
<proteinExistence type="predicted"/>
<dbReference type="STRING" id="471853.Bcav_1419"/>
<evidence type="ECO:0000256" key="1">
    <source>
        <dbReference type="ARBA" id="ARBA00022630"/>
    </source>
</evidence>
<dbReference type="HOGENOM" id="CLU_027853_6_2_11"/>
<dbReference type="AlphaFoldDB" id="C5C2J1"/>
<protein>
    <submittedName>
        <fullName evidence="6">Luciferase-like monooxygenase</fullName>
    </submittedName>
</protein>
<dbReference type="Proteomes" id="UP000007962">
    <property type="component" value="Chromosome"/>
</dbReference>
<keyword evidence="4 6" id="KW-0503">Monooxygenase</keyword>
<keyword evidence="7" id="KW-1185">Reference proteome</keyword>
<dbReference type="PANTHER" id="PTHR42847:SF4">
    <property type="entry name" value="ALKANESULFONATE MONOOXYGENASE-RELATED"/>
    <property type="match status" value="1"/>
</dbReference>
<dbReference type="NCBIfam" id="TIGR03560">
    <property type="entry name" value="F420_Rv1855c"/>
    <property type="match status" value="1"/>
</dbReference>
<dbReference type="OrthoDB" id="143323at2"/>
<dbReference type="Gene3D" id="3.20.20.30">
    <property type="entry name" value="Luciferase-like domain"/>
    <property type="match status" value="1"/>
</dbReference>
<evidence type="ECO:0000256" key="3">
    <source>
        <dbReference type="ARBA" id="ARBA00023002"/>
    </source>
</evidence>
<evidence type="ECO:0000256" key="4">
    <source>
        <dbReference type="ARBA" id="ARBA00023033"/>
    </source>
</evidence>
<keyword evidence="1" id="KW-0285">Flavoprotein</keyword>
<name>C5C2J1_BEUC1</name>
<dbReference type="Pfam" id="PF00296">
    <property type="entry name" value="Bac_luciferase"/>
    <property type="match status" value="1"/>
</dbReference>
<dbReference type="InterPro" id="IPR050172">
    <property type="entry name" value="SsuD_RutA_monooxygenase"/>
</dbReference>
<evidence type="ECO:0000256" key="2">
    <source>
        <dbReference type="ARBA" id="ARBA00022643"/>
    </source>
</evidence>
<dbReference type="EMBL" id="CP001618">
    <property type="protein sequence ID" value="ACQ79677.1"/>
    <property type="molecule type" value="Genomic_DNA"/>
</dbReference>
<evidence type="ECO:0000259" key="5">
    <source>
        <dbReference type="Pfam" id="PF00296"/>
    </source>
</evidence>
<dbReference type="InterPro" id="IPR019952">
    <property type="entry name" value="F420_OxRdatse_Rv1855c_pred"/>
</dbReference>
<dbReference type="InterPro" id="IPR011251">
    <property type="entry name" value="Luciferase-like_dom"/>
</dbReference>